<evidence type="ECO:0000256" key="1">
    <source>
        <dbReference type="ARBA" id="ARBA00022603"/>
    </source>
</evidence>
<evidence type="ECO:0000313" key="6">
    <source>
        <dbReference type="EMBL" id="CAF9908620.1"/>
    </source>
</evidence>
<dbReference type="PROSITE" id="PS51683">
    <property type="entry name" value="SAM_OMT_II"/>
    <property type="match status" value="1"/>
</dbReference>
<evidence type="ECO:0008006" key="8">
    <source>
        <dbReference type="Google" id="ProtNLM"/>
    </source>
</evidence>
<keyword evidence="2" id="KW-0808">Transferase</keyword>
<dbReference type="Gene3D" id="1.10.10.10">
    <property type="entry name" value="Winged helix-like DNA-binding domain superfamily/Winged helix DNA-binding domain"/>
    <property type="match status" value="1"/>
</dbReference>
<evidence type="ECO:0000256" key="3">
    <source>
        <dbReference type="ARBA" id="ARBA00022691"/>
    </source>
</evidence>
<dbReference type="PANTHER" id="PTHR43712:SF17">
    <property type="entry name" value="O-METHYLTRANSFERASE"/>
    <property type="match status" value="1"/>
</dbReference>
<evidence type="ECO:0000313" key="7">
    <source>
        <dbReference type="Proteomes" id="UP000664521"/>
    </source>
</evidence>
<dbReference type="AlphaFoldDB" id="A0A8H3I5Z5"/>
<keyword evidence="3" id="KW-0949">S-adenosyl-L-methionine</keyword>
<evidence type="ECO:0000259" key="5">
    <source>
        <dbReference type="Pfam" id="PF08100"/>
    </source>
</evidence>
<protein>
    <recommendedName>
        <fullName evidence="8">O-methyltransferase domain-containing protein</fullName>
    </recommendedName>
</protein>
<dbReference type="GO" id="GO:0008171">
    <property type="term" value="F:O-methyltransferase activity"/>
    <property type="evidence" value="ECO:0007669"/>
    <property type="project" value="InterPro"/>
</dbReference>
<dbReference type="Gene3D" id="3.40.50.150">
    <property type="entry name" value="Vaccinia Virus protein VP39"/>
    <property type="match status" value="1"/>
</dbReference>
<proteinExistence type="predicted"/>
<gene>
    <name evidence="6" type="ORF">HETSPECPRED_008135</name>
</gene>
<dbReference type="OrthoDB" id="3340390at2759"/>
<keyword evidence="7" id="KW-1185">Reference proteome</keyword>
<organism evidence="6 7">
    <name type="scientific">Heterodermia speciosa</name>
    <dbReference type="NCBI Taxonomy" id="116794"/>
    <lineage>
        <taxon>Eukaryota</taxon>
        <taxon>Fungi</taxon>
        <taxon>Dikarya</taxon>
        <taxon>Ascomycota</taxon>
        <taxon>Pezizomycotina</taxon>
        <taxon>Lecanoromycetes</taxon>
        <taxon>OSLEUM clade</taxon>
        <taxon>Lecanoromycetidae</taxon>
        <taxon>Caliciales</taxon>
        <taxon>Physciaceae</taxon>
        <taxon>Heterodermia</taxon>
    </lineage>
</organism>
<dbReference type="Pfam" id="PF00891">
    <property type="entry name" value="Methyltransf_2"/>
    <property type="match status" value="1"/>
</dbReference>
<dbReference type="EMBL" id="CAJPDS010000006">
    <property type="protein sequence ID" value="CAF9908620.1"/>
    <property type="molecule type" value="Genomic_DNA"/>
</dbReference>
<accession>A0A8H3I5Z5</accession>
<dbReference type="InterPro" id="IPR036388">
    <property type="entry name" value="WH-like_DNA-bd_sf"/>
</dbReference>
<keyword evidence="1" id="KW-0489">Methyltransferase</keyword>
<dbReference type="InterPro" id="IPR016461">
    <property type="entry name" value="COMT-like"/>
</dbReference>
<feature type="domain" description="O-methyltransferase dimerisation" evidence="5">
    <location>
        <begin position="79"/>
        <end position="143"/>
    </location>
</feature>
<dbReference type="GO" id="GO:0046983">
    <property type="term" value="F:protein dimerization activity"/>
    <property type="evidence" value="ECO:0007669"/>
    <property type="project" value="InterPro"/>
</dbReference>
<comment type="caution">
    <text evidence="6">The sequence shown here is derived from an EMBL/GenBank/DDBJ whole genome shotgun (WGS) entry which is preliminary data.</text>
</comment>
<dbReference type="SUPFAM" id="SSF46785">
    <property type="entry name" value="Winged helix' DNA-binding domain"/>
    <property type="match status" value="1"/>
</dbReference>
<dbReference type="InterPro" id="IPR029063">
    <property type="entry name" value="SAM-dependent_MTases_sf"/>
</dbReference>
<dbReference type="Pfam" id="PF08100">
    <property type="entry name" value="Dimerisation"/>
    <property type="match status" value="1"/>
</dbReference>
<reference evidence="6" key="1">
    <citation type="submission" date="2021-03" db="EMBL/GenBank/DDBJ databases">
        <authorList>
            <person name="Tagirdzhanova G."/>
        </authorList>
    </citation>
    <scope>NUCLEOTIDE SEQUENCE</scope>
</reference>
<dbReference type="InterPro" id="IPR012967">
    <property type="entry name" value="COMT_dimerisation"/>
</dbReference>
<dbReference type="SUPFAM" id="SSF53335">
    <property type="entry name" value="S-adenosyl-L-methionine-dependent methyltransferases"/>
    <property type="match status" value="1"/>
</dbReference>
<dbReference type="GO" id="GO:0032259">
    <property type="term" value="P:methylation"/>
    <property type="evidence" value="ECO:0007669"/>
    <property type="project" value="UniProtKB-KW"/>
</dbReference>
<evidence type="ECO:0000259" key="4">
    <source>
        <dbReference type="Pfam" id="PF00891"/>
    </source>
</evidence>
<dbReference type="InterPro" id="IPR036390">
    <property type="entry name" value="WH_DNA-bd_sf"/>
</dbReference>
<dbReference type="PANTHER" id="PTHR43712">
    <property type="entry name" value="PUTATIVE (AFU_ORTHOLOGUE AFUA_4G14580)-RELATED"/>
    <property type="match status" value="1"/>
</dbReference>
<sequence>MSGTAAATAIPSKTYDADAVKQILKDISTGGQRLEQNEPGSHETLLEQARRLVVALESPVESIYGLLIAEPSRLFAGRMALDLKLFDTLAADNGRPKSVAELAAPRAASPKLVNRVLRHLAATKMLHQTGDEEYAQNEISRFLEKPKLREGIRYVFDAVEPSLNKLPEYLSRTHYQNPGNANDGPFQYAHKTQNYWTWLEQHPRVLQAFQDYLAGVREDRPNFMDPGFYPVKERLVEGLRHDGDAAVFVDVGGGEGHALAEFNEKVPTWTGRLVLQEQEPVVQIAKMQPHASLIELTVHDFFRPQPLKGARAYYMRYILHDWPDEECRTILRHLRDAMEPGYSKILIHECVVADRDAPWQHTALDIYMMALFATQERTEREWRELLSSVGLTITGIWSKGTGNLSLIEAMV</sequence>
<name>A0A8H3I5Z5_9LECA</name>
<evidence type="ECO:0000256" key="2">
    <source>
        <dbReference type="ARBA" id="ARBA00022679"/>
    </source>
</evidence>
<dbReference type="Proteomes" id="UP000664521">
    <property type="component" value="Unassembled WGS sequence"/>
</dbReference>
<dbReference type="InterPro" id="IPR001077">
    <property type="entry name" value="COMT_C"/>
</dbReference>
<feature type="domain" description="O-methyltransferase C-terminal" evidence="4">
    <location>
        <begin position="247"/>
        <end position="390"/>
    </location>
</feature>